<protein>
    <submittedName>
        <fullName evidence="1">Uncharacterized protein</fullName>
    </submittedName>
</protein>
<feature type="non-terminal residue" evidence="1">
    <location>
        <position position="132"/>
    </location>
</feature>
<accession>A0A8S3K513</accession>
<dbReference type="EMBL" id="CAJOBJ010379965">
    <property type="protein sequence ID" value="CAF5227071.1"/>
    <property type="molecule type" value="Genomic_DNA"/>
</dbReference>
<evidence type="ECO:0000313" key="1">
    <source>
        <dbReference type="EMBL" id="CAF5227071.1"/>
    </source>
</evidence>
<gene>
    <name evidence="1" type="ORF">GIL414_LOCUS87450</name>
</gene>
<reference evidence="1" key="1">
    <citation type="submission" date="2021-02" db="EMBL/GenBank/DDBJ databases">
        <authorList>
            <person name="Nowell W R."/>
        </authorList>
    </citation>
    <scope>NUCLEOTIDE SEQUENCE</scope>
</reference>
<comment type="caution">
    <text evidence="1">The sequence shown here is derived from an EMBL/GenBank/DDBJ whole genome shotgun (WGS) entry which is preliminary data.</text>
</comment>
<sequence>MDQVLPSTVPDRCKIELLLQTFLNETEELWITTSRQYIEQLDRPELSLEKIAELLKCKLFITQRLARIFFTCTNHDEAIENLNKCQIGKLMHILNGTMEVRALVLFKTISNNNDDDDYLTNAKLAEFFQQYF</sequence>
<dbReference type="AlphaFoldDB" id="A0A8S3K513"/>
<name>A0A8S3K513_9BILA</name>
<proteinExistence type="predicted"/>
<dbReference type="Proteomes" id="UP000681720">
    <property type="component" value="Unassembled WGS sequence"/>
</dbReference>
<organism evidence="1 2">
    <name type="scientific">Rotaria magnacalcarata</name>
    <dbReference type="NCBI Taxonomy" id="392030"/>
    <lineage>
        <taxon>Eukaryota</taxon>
        <taxon>Metazoa</taxon>
        <taxon>Spiralia</taxon>
        <taxon>Gnathifera</taxon>
        <taxon>Rotifera</taxon>
        <taxon>Eurotatoria</taxon>
        <taxon>Bdelloidea</taxon>
        <taxon>Philodinida</taxon>
        <taxon>Philodinidae</taxon>
        <taxon>Rotaria</taxon>
    </lineage>
</organism>
<evidence type="ECO:0000313" key="2">
    <source>
        <dbReference type="Proteomes" id="UP000681720"/>
    </source>
</evidence>